<dbReference type="PANTHER" id="PTHR10807">
    <property type="entry name" value="MYOTUBULARIN-RELATED"/>
    <property type="match status" value="1"/>
</dbReference>
<dbReference type="PANTHER" id="PTHR10807:SF110">
    <property type="entry name" value="FI17948P1"/>
    <property type="match status" value="1"/>
</dbReference>
<comment type="similarity">
    <text evidence="1">Belongs to the protein-tyrosine phosphatase family. Non-receptor class myotubularin subfamily.</text>
</comment>
<protein>
    <submittedName>
        <fullName evidence="5">Myotubularin phosphatase domain-containing protein</fullName>
    </submittedName>
</protein>
<dbReference type="GO" id="GO:0005737">
    <property type="term" value="C:cytoplasm"/>
    <property type="evidence" value="ECO:0007669"/>
    <property type="project" value="TreeGrafter"/>
</dbReference>
<dbReference type="InterPro" id="IPR010569">
    <property type="entry name" value="Myotubularin-like_Pase_dom"/>
</dbReference>
<feature type="domain" description="Myotubularin phosphatase" evidence="2">
    <location>
        <begin position="94"/>
        <end position="456"/>
    </location>
</feature>
<dbReference type="Pfam" id="PF06602">
    <property type="entry name" value="Myotub-related"/>
    <property type="match status" value="1"/>
</dbReference>
<dbReference type="GO" id="GO:0046856">
    <property type="term" value="P:phosphatidylinositol dephosphorylation"/>
    <property type="evidence" value="ECO:0007669"/>
    <property type="project" value="TreeGrafter"/>
</dbReference>
<reference evidence="5" key="1">
    <citation type="submission" date="2016-04" db="UniProtKB">
        <authorList>
            <consortium name="WormBaseParasite"/>
        </authorList>
    </citation>
    <scope>IDENTIFICATION</scope>
</reference>
<organism evidence="5">
    <name type="scientific">Anisakis simplex</name>
    <name type="common">Herring worm</name>
    <dbReference type="NCBI Taxonomy" id="6269"/>
    <lineage>
        <taxon>Eukaryota</taxon>
        <taxon>Metazoa</taxon>
        <taxon>Ecdysozoa</taxon>
        <taxon>Nematoda</taxon>
        <taxon>Chromadorea</taxon>
        <taxon>Rhabditida</taxon>
        <taxon>Spirurina</taxon>
        <taxon>Ascaridomorpha</taxon>
        <taxon>Ascaridoidea</taxon>
        <taxon>Anisakidae</taxon>
        <taxon>Anisakis</taxon>
        <taxon>Anisakis simplex complex</taxon>
    </lineage>
</organism>
<dbReference type="SUPFAM" id="SSF52799">
    <property type="entry name" value="(Phosphotyrosine protein) phosphatases II"/>
    <property type="match status" value="1"/>
</dbReference>
<dbReference type="Pfam" id="PF12578">
    <property type="entry name" value="3-PAP"/>
    <property type="match status" value="1"/>
</dbReference>
<dbReference type="PROSITE" id="PS51339">
    <property type="entry name" value="PPASE_MYOTUBULARIN"/>
    <property type="match status" value="1"/>
</dbReference>
<dbReference type="GO" id="GO:0016020">
    <property type="term" value="C:membrane"/>
    <property type="evidence" value="ECO:0007669"/>
    <property type="project" value="TreeGrafter"/>
</dbReference>
<dbReference type="InterPro" id="IPR030564">
    <property type="entry name" value="Myotubularin"/>
</dbReference>
<dbReference type="AlphaFoldDB" id="A0A158PN83"/>
<dbReference type="WBParaSite" id="ASIM_0001127101-mRNA-1">
    <property type="protein sequence ID" value="ASIM_0001127101-mRNA-1"/>
    <property type="gene ID" value="ASIM_0001127101"/>
</dbReference>
<gene>
    <name evidence="3" type="ORF">ASIM_LOCUS10829</name>
</gene>
<proteinExistence type="inferred from homology"/>
<evidence type="ECO:0000313" key="4">
    <source>
        <dbReference type="Proteomes" id="UP000267096"/>
    </source>
</evidence>
<evidence type="ECO:0000259" key="2">
    <source>
        <dbReference type="PROSITE" id="PS51339"/>
    </source>
</evidence>
<evidence type="ECO:0000256" key="1">
    <source>
        <dbReference type="ARBA" id="ARBA00007471"/>
    </source>
</evidence>
<reference evidence="3 4" key="2">
    <citation type="submission" date="2018-11" db="EMBL/GenBank/DDBJ databases">
        <authorList>
            <consortium name="Pathogen Informatics"/>
        </authorList>
    </citation>
    <scope>NUCLEOTIDE SEQUENCE [LARGE SCALE GENOMIC DNA]</scope>
</reference>
<accession>A0A158PN83</accession>
<dbReference type="EMBL" id="UYRR01031021">
    <property type="protein sequence ID" value="VDK43741.1"/>
    <property type="molecule type" value="Genomic_DNA"/>
</dbReference>
<sequence length="514" mass="58610">MRSRPTLSTVSRKSFRQVILYQFSNMFRATHEAVIASPQDFRVWTFDLQRSQFAVNLANNIFHFSRPASLTNFFQLSCGAVHPNSQQNDYKIAFNNRVDWQNEMERCWKMALSHWSFVCFDEQSVNEVPSYPFCVVVPNTLYGARIHESLIPNWNNGRFPVWCWSYTNGSAILRSSKCSNEMRSSELWNIVEHAICRSHPKNRLVSKIDVDISSSKIATSFDRLRELCAIDSMAQFKEREKDWYSLVDNTGWCALVFKCLLEARKVVNLVVDNQRSVVITDEDGLNASVVVCCLAQICADSYYRTIAGLNRLIEKEWIALGYPFGSNMFNCPFTSHLQQNRSSTATFLLFLDALSQLLRLFPVSFEYSQYMLIALWDLSITGLAPGLTCNSIRDRLLLKKTAPTFPLSQYYSSKYCIMFTNALYSTNILFGCEANTRDVIKPPASPLEVEFWTDCYLRWVPAANICEGGSVTHDVALSAVLAYTASAVCNSPSCESVVWRQRLHPAFDAKTVSF</sequence>
<evidence type="ECO:0000313" key="5">
    <source>
        <dbReference type="WBParaSite" id="ASIM_0001127101-mRNA-1"/>
    </source>
</evidence>
<evidence type="ECO:0000313" key="3">
    <source>
        <dbReference type="EMBL" id="VDK43741.1"/>
    </source>
</evidence>
<name>A0A158PN83_ANISI</name>
<dbReference type="InterPro" id="IPR029021">
    <property type="entry name" value="Prot-tyrosine_phosphatase-like"/>
</dbReference>
<dbReference type="Proteomes" id="UP000267096">
    <property type="component" value="Unassembled WGS sequence"/>
</dbReference>
<keyword evidence="4" id="KW-1185">Reference proteome</keyword>
<dbReference type="InterPro" id="IPR022587">
    <property type="entry name" value="MTMR12-like_C"/>
</dbReference>
<dbReference type="OrthoDB" id="271628at2759"/>